<evidence type="ECO:0000256" key="4">
    <source>
        <dbReference type="ARBA" id="ARBA00019465"/>
    </source>
</evidence>
<dbReference type="GO" id="GO:0050661">
    <property type="term" value="F:NADP binding"/>
    <property type="evidence" value="ECO:0007669"/>
    <property type="project" value="TreeGrafter"/>
</dbReference>
<keyword evidence="5 10" id="KW-0566">Pantothenate biosynthesis</keyword>
<dbReference type="OrthoDB" id="8555723at2"/>
<evidence type="ECO:0000259" key="12">
    <source>
        <dbReference type="Pfam" id="PF08546"/>
    </source>
</evidence>
<dbReference type="Proteomes" id="UP000414136">
    <property type="component" value="Unassembled WGS sequence"/>
</dbReference>
<dbReference type="InterPro" id="IPR008927">
    <property type="entry name" value="6-PGluconate_DH-like_C_sf"/>
</dbReference>
<keyword evidence="7 10" id="KW-0560">Oxidoreductase</keyword>
<feature type="domain" description="Ketopantoate reductase C-terminal" evidence="12">
    <location>
        <begin position="178"/>
        <end position="298"/>
    </location>
</feature>
<dbReference type="UniPathway" id="UPA00028">
    <property type="reaction ID" value="UER00004"/>
</dbReference>
<dbReference type="GO" id="GO:0008677">
    <property type="term" value="F:2-dehydropantoate 2-reductase activity"/>
    <property type="evidence" value="ECO:0007669"/>
    <property type="project" value="UniProtKB-EC"/>
</dbReference>
<evidence type="ECO:0000256" key="1">
    <source>
        <dbReference type="ARBA" id="ARBA00004994"/>
    </source>
</evidence>
<comment type="similarity">
    <text evidence="2 10">Belongs to the ketopantoate reductase family.</text>
</comment>
<evidence type="ECO:0000313" key="14">
    <source>
        <dbReference type="Proteomes" id="UP000414136"/>
    </source>
</evidence>
<sequence length="304" mass="32335">MNTETLTSVAVVGPGAIGTTIAAALHDAGRTPMLCGRTSRDHLTLHDGDRTITVPGPIHTNPSKVERRADLVLLAVKATQTHAAKDWLAALVGPDTVVCVLQNGVEQLETVAPYLRHVRHVQHDGIVPAVVWFPAQAQSDGSVRLRGDVRITVPDTSASRVVARALQGTFCSVELAADFRSLAWRKLLQNAAAGLMALTQRRSGMFARSDIARLTLDYLQECLAVARAEGAELGDEVPQAILDKFQAAPADMGTSILTDRVAGRPLEWAVRNAIISRRGRIHGIATPISDVLVPLLAAASDGPG</sequence>
<comment type="catalytic activity">
    <reaction evidence="9 10">
        <text>(R)-pantoate + NADP(+) = 2-dehydropantoate + NADPH + H(+)</text>
        <dbReference type="Rhea" id="RHEA:16233"/>
        <dbReference type="ChEBI" id="CHEBI:11561"/>
        <dbReference type="ChEBI" id="CHEBI:15378"/>
        <dbReference type="ChEBI" id="CHEBI:15980"/>
        <dbReference type="ChEBI" id="CHEBI:57783"/>
        <dbReference type="ChEBI" id="CHEBI:58349"/>
        <dbReference type="EC" id="1.1.1.169"/>
    </reaction>
</comment>
<keyword evidence="6 10" id="KW-0521">NADP</keyword>
<dbReference type="InterPro" id="IPR013752">
    <property type="entry name" value="KPA_reductase"/>
</dbReference>
<dbReference type="GO" id="GO:0015940">
    <property type="term" value="P:pantothenate biosynthetic process"/>
    <property type="evidence" value="ECO:0007669"/>
    <property type="project" value="UniProtKB-UniPathway"/>
</dbReference>
<dbReference type="SUPFAM" id="SSF48179">
    <property type="entry name" value="6-phosphogluconate dehydrogenase C-terminal domain-like"/>
    <property type="match status" value="1"/>
</dbReference>
<dbReference type="InterPro" id="IPR013332">
    <property type="entry name" value="KPR_N"/>
</dbReference>
<dbReference type="Pfam" id="PF08546">
    <property type="entry name" value="ApbA_C"/>
    <property type="match status" value="1"/>
</dbReference>
<dbReference type="NCBIfam" id="NF009541">
    <property type="entry name" value="PRK12921.1-1"/>
    <property type="match status" value="1"/>
</dbReference>
<dbReference type="RefSeq" id="WP_150626741.1">
    <property type="nucleotide sequence ID" value="NZ_CABPSQ010000008.1"/>
</dbReference>
<evidence type="ECO:0000256" key="7">
    <source>
        <dbReference type="ARBA" id="ARBA00023002"/>
    </source>
</evidence>
<dbReference type="EC" id="1.1.1.169" evidence="3 10"/>
<protein>
    <recommendedName>
        <fullName evidence="4 10">2-dehydropantoate 2-reductase</fullName>
        <ecNumber evidence="3 10">1.1.1.169</ecNumber>
    </recommendedName>
    <alternativeName>
        <fullName evidence="8 10">Ketopantoate reductase</fullName>
    </alternativeName>
</protein>
<keyword evidence="14" id="KW-1185">Reference proteome</keyword>
<dbReference type="InterPro" id="IPR036291">
    <property type="entry name" value="NAD(P)-bd_dom_sf"/>
</dbReference>
<proteinExistence type="inferred from homology"/>
<reference evidence="13 14" key="1">
    <citation type="submission" date="2019-08" db="EMBL/GenBank/DDBJ databases">
        <authorList>
            <person name="Peeters C."/>
        </authorList>
    </citation>
    <scope>NUCLEOTIDE SEQUENCE [LARGE SCALE GENOMIC DNA]</scope>
    <source>
        <strain evidence="13 14">LMG 31118</strain>
    </source>
</reference>
<evidence type="ECO:0000256" key="5">
    <source>
        <dbReference type="ARBA" id="ARBA00022655"/>
    </source>
</evidence>
<dbReference type="GO" id="GO:0005737">
    <property type="term" value="C:cytoplasm"/>
    <property type="evidence" value="ECO:0007669"/>
    <property type="project" value="TreeGrafter"/>
</dbReference>
<evidence type="ECO:0000256" key="6">
    <source>
        <dbReference type="ARBA" id="ARBA00022857"/>
    </source>
</evidence>
<dbReference type="NCBIfam" id="TIGR00745">
    <property type="entry name" value="apbA_panE"/>
    <property type="match status" value="1"/>
</dbReference>
<dbReference type="Gene3D" id="3.40.50.720">
    <property type="entry name" value="NAD(P)-binding Rossmann-like Domain"/>
    <property type="match status" value="1"/>
</dbReference>
<organism evidence="13 14">
    <name type="scientific">Pandoraea captiosa</name>
    <dbReference type="NCBI Taxonomy" id="2508302"/>
    <lineage>
        <taxon>Bacteria</taxon>
        <taxon>Pseudomonadati</taxon>
        <taxon>Pseudomonadota</taxon>
        <taxon>Betaproteobacteria</taxon>
        <taxon>Burkholderiales</taxon>
        <taxon>Burkholderiaceae</taxon>
        <taxon>Pandoraea</taxon>
    </lineage>
</organism>
<evidence type="ECO:0000256" key="3">
    <source>
        <dbReference type="ARBA" id="ARBA00013014"/>
    </source>
</evidence>
<name>A0A5E5ADK2_9BURK</name>
<comment type="pathway">
    <text evidence="1 10">Cofactor biosynthesis; (R)-pantothenate biosynthesis; (R)-pantoate from 3-methyl-2-oxobutanoate: step 2/2.</text>
</comment>
<dbReference type="InterPro" id="IPR003710">
    <property type="entry name" value="ApbA"/>
</dbReference>
<dbReference type="InterPro" id="IPR013328">
    <property type="entry name" value="6PGD_dom2"/>
</dbReference>
<dbReference type="Pfam" id="PF02558">
    <property type="entry name" value="ApbA"/>
    <property type="match status" value="1"/>
</dbReference>
<feature type="domain" description="Ketopantoate reductase N-terminal" evidence="11">
    <location>
        <begin position="9"/>
        <end position="155"/>
    </location>
</feature>
<evidence type="ECO:0000313" key="13">
    <source>
        <dbReference type="EMBL" id="VVE71679.1"/>
    </source>
</evidence>
<evidence type="ECO:0000256" key="10">
    <source>
        <dbReference type="RuleBase" id="RU362068"/>
    </source>
</evidence>
<evidence type="ECO:0000256" key="8">
    <source>
        <dbReference type="ARBA" id="ARBA00032024"/>
    </source>
</evidence>
<dbReference type="AlphaFoldDB" id="A0A5E5ADK2"/>
<gene>
    <name evidence="13" type="ORF">PCA31118_03945</name>
</gene>
<dbReference type="NCBIfam" id="NF005091">
    <property type="entry name" value="PRK06522.2-2"/>
    <property type="match status" value="1"/>
</dbReference>
<dbReference type="PANTHER" id="PTHR43765">
    <property type="entry name" value="2-DEHYDROPANTOATE 2-REDUCTASE-RELATED"/>
    <property type="match status" value="1"/>
</dbReference>
<dbReference type="Gene3D" id="1.10.1040.10">
    <property type="entry name" value="N-(1-d-carboxylethyl)-l-norvaline Dehydrogenase, domain 2"/>
    <property type="match status" value="1"/>
</dbReference>
<evidence type="ECO:0000259" key="11">
    <source>
        <dbReference type="Pfam" id="PF02558"/>
    </source>
</evidence>
<dbReference type="PANTHER" id="PTHR43765:SF2">
    <property type="entry name" value="2-DEHYDROPANTOATE 2-REDUCTASE"/>
    <property type="match status" value="1"/>
</dbReference>
<evidence type="ECO:0000256" key="2">
    <source>
        <dbReference type="ARBA" id="ARBA00007870"/>
    </source>
</evidence>
<dbReference type="InterPro" id="IPR050838">
    <property type="entry name" value="Ketopantoate_reductase"/>
</dbReference>
<evidence type="ECO:0000256" key="9">
    <source>
        <dbReference type="ARBA" id="ARBA00048793"/>
    </source>
</evidence>
<accession>A0A5E5ADK2</accession>
<dbReference type="SUPFAM" id="SSF51735">
    <property type="entry name" value="NAD(P)-binding Rossmann-fold domains"/>
    <property type="match status" value="1"/>
</dbReference>
<comment type="function">
    <text evidence="10">Catalyzes the NADPH-dependent reduction of ketopantoate into pantoic acid.</text>
</comment>
<dbReference type="EMBL" id="CABPSQ010000008">
    <property type="protein sequence ID" value="VVE71679.1"/>
    <property type="molecule type" value="Genomic_DNA"/>
</dbReference>